<dbReference type="Proteomes" id="UP000271162">
    <property type="component" value="Unassembled WGS sequence"/>
</dbReference>
<dbReference type="Pfam" id="PF09412">
    <property type="entry name" value="XendoU"/>
    <property type="match status" value="2"/>
</dbReference>
<keyword evidence="4" id="KW-1185">Reference proteome</keyword>
<name>A0A0N4YL14_NIPBR</name>
<protein>
    <submittedName>
        <fullName evidence="5">Methyltransf_21 domain-containing protein</fullName>
    </submittedName>
</protein>
<dbReference type="InterPro" id="IPR037227">
    <property type="entry name" value="EndoU-like"/>
</dbReference>
<evidence type="ECO:0000256" key="1">
    <source>
        <dbReference type="ARBA" id="ARBA00022801"/>
    </source>
</evidence>
<reference evidence="3 4" key="2">
    <citation type="submission" date="2018-11" db="EMBL/GenBank/DDBJ databases">
        <authorList>
            <consortium name="Pathogen Informatics"/>
        </authorList>
    </citation>
    <scope>NUCLEOTIDE SEQUENCE [LARGE SCALE GENOMIC DNA]</scope>
</reference>
<dbReference type="InterPro" id="IPR018998">
    <property type="entry name" value="EndoU_C"/>
</dbReference>
<dbReference type="PANTHER" id="PTHR32026:SF27">
    <property type="entry name" value="METHYLTRANSFERASE FKBM DOMAIN-CONTAINING PROTEIN-RELATED"/>
    <property type="match status" value="1"/>
</dbReference>
<dbReference type="AlphaFoldDB" id="A0A0N4YL14"/>
<dbReference type="GO" id="GO:0016787">
    <property type="term" value="F:hydrolase activity"/>
    <property type="evidence" value="ECO:0007669"/>
    <property type="project" value="UniProtKB-KW"/>
</dbReference>
<dbReference type="InterPro" id="IPR026913">
    <property type="entry name" value="METTL24"/>
</dbReference>
<organism evidence="5">
    <name type="scientific">Nippostrongylus brasiliensis</name>
    <name type="common">Rat hookworm</name>
    <dbReference type="NCBI Taxonomy" id="27835"/>
    <lineage>
        <taxon>Eukaryota</taxon>
        <taxon>Metazoa</taxon>
        <taxon>Ecdysozoa</taxon>
        <taxon>Nematoda</taxon>
        <taxon>Chromadorea</taxon>
        <taxon>Rhabditida</taxon>
        <taxon>Rhabditina</taxon>
        <taxon>Rhabditomorpha</taxon>
        <taxon>Strongyloidea</taxon>
        <taxon>Heligmosomidae</taxon>
        <taxon>Nippostrongylus</taxon>
    </lineage>
</organism>
<proteinExistence type="predicted"/>
<gene>
    <name evidence="3" type="ORF">NBR_LOCUS17767</name>
</gene>
<evidence type="ECO:0000313" key="3">
    <source>
        <dbReference type="EMBL" id="VDL81472.1"/>
    </source>
</evidence>
<reference evidence="5" key="1">
    <citation type="submission" date="2017-02" db="UniProtKB">
        <authorList>
            <consortium name="WormBaseParasite"/>
        </authorList>
    </citation>
    <scope>IDENTIFICATION</scope>
</reference>
<keyword evidence="1" id="KW-0378">Hydrolase</keyword>
<evidence type="ECO:0000313" key="4">
    <source>
        <dbReference type="Proteomes" id="UP000271162"/>
    </source>
</evidence>
<feature type="domain" description="EndoU" evidence="2">
    <location>
        <begin position="214"/>
        <end position="261"/>
    </location>
</feature>
<sequence>MLANGDDFVEFLKVDIERAEHKILIPFLREHSVCQLLIEIHGNTTQHAALLKEVALLDYLLFAREANPWCQPCCEYSFINRNCMDRYGAYILKPYLKDIAFVNHNLIFDRCLFVFGTRYYEVHERVYRTRNVLHRLIGTVNGRAPTSDSRETLLSVVCLFNNSVANLHIKYPLAKDPNVFYQWMNQLWFAHYSRAKGKAATSGFVHVFIGEAVMASVKFSWRGDVKQSGSLLFDTSPEYDVALYSLCFPARRGQTQCKTALHIALATDWIPKCSLEVRCRVVPSSLER</sequence>
<accession>A0A0N4YL14</accession>
<dbReference type="GO" id="GO:0004521">
    <property type="term" value="F:RNA endonuclease activity"/>
    <property type="evidence" value="ECO:0007669"/>
    <property type="project" value="InterPro"/>
</dbReference>
<feature type="domain" description="EndoU" evidence="2">
    <location>
        <begin position="167"/>
        <end position="213"/>
    </location>
</feature>
<dbReference type="PANTHER" id="PTHR32026">
    <property type="entry name" value="METHYLTRANSFERASE-LIKE PROTEIN 24"/>
    <property type="match status" value="1"/>
</dbReference>
<dbReference type="WBParaSite" id="NBR_0001776601-mRNA-1">
    <property type="protein sequence ID" value="NBR_0001776601-mRNA-1"/>
    <property type="gene ID" value="NBR_0001776601"/>
</dbReference>
<dbReference type="EMBL" id="UYSL01022962">
    <property type="protein sequence ID" value="VDL81472.1"/>
    <property type="molecule type" value="Genomic_DNA"/>
</dbReference>
<evidence type="ECO:0000313" key="5">
    <source>
        <dbReference type="WBParaSite" id="NBR_0001776601-mRNA-1"/>
    </source>
</evidence>
<evidence type="ECO:0000259" key="2">
    <source>
        <dbReference type="Pfam" id="PF09412"/>
    </source>
</evidence>
<dbReference type="SUPFAM" id="SSF142877">
    <property type="entry name" value="EndoU-like"/>
    <property type="match status" value="1"/>
</dbReference>